<feature type="compositionally biased region" description="Polar residues" evidence="3">
    <location>
        <begin position="662"/>
        <end position="674"/>
    </location>
</feature>
<feature type="domain" description="ZP" evidence="5">
    <location>
        <begin position="285"/>
        <end position="540"/>
    </location>
</feature>
<feature type="non-terminal residue" evidence="6">
    <location>
        <position position="674"/>
    </location>
</feature>
<keyword evidence="4" id="KW-0472">Membrane</keyword>
<dbReference type="PANTHER" id="PTHR14002">
    <property type="entry name" value="ENDOGLIN/TGF-BETA RECEPTOR TYPE III"/>
    <property type="match status" value="1"/>
</dbReference>
<evidence type="ECO:0000313" key="6">
    <source>
        <dbReference type="EMBL" id="CAG5134006.1"/>
    </source>
</evidence>
<keyword evidence="4" id="KW-1133">Transmembrane helix</keyword>
<accession>A0A8S4A4U5</accession>
<keyword evidence="1" id="KW-0732">Signal</keyword>
<feature type="region of interest" description="Disordered" evidence="3">
    <location>
        <begin position="650"/>
        <end position="674"/>
    </location>
</feature>
<dbReference type="OrthoDB" id="6420824at2759"/>
<dbReference type="InterPro" id="IPR001507">
    <property type="entry name" value="ZP_dom"/>
</dbReference>
<dbReference type="InterPro" id="IPR042235">
    <property type="entry name" value="ZP-C_dom"/>
</dbReference>
<organism evidence="6 7">
    <name type="scientific">Candidula unifasciata</name>
    <dbReference type="NCBI Taxonomy" id="100452"/>
    <lineage>
        <taxon>Eukaryota</taxon>
        <taxon>Metazoa</taxon>
        <taxon>Spiralia</taxon>
        <taxon>Lophotrochozoa</taxon>
        <taxon>Mollusca</taxon>
        <taxon>Gastropoda</taxon>
        <taxon>Heterobranchia</taxon>
        <taxon>Euthyneura</taxon>
        <taxon>Panpulmonata</taxon>
        <taxon>Eupulmonata</taxon>
        <taxon>Stylommatophora</taxon>
        <taxon>Helicina</taxon>
        <taxon>Helicoidea</taxon>
        <taxon>Geomitridae</taxon>
        <taxon>Candidula</taxon>
    </lineage>
</organism>
<protein>
    <recommendedName>
        <fullName evidence="5">ZP domain-containing protein</fullName>
    </recommendedName>
</protein>
<dbReference type="SMART" id="SM00241">
    <property type="entry name" value="ZP"/>
    <property type="match status" value="1"/>
</dbReference>
<proteinExistence type="predicted"/>
<reference evidence="6" key="1">
    <citation type="submission" date="2021-04" db="EMBL/GenBank/DDBJ databases">
        <authorList>
            <consortium name="Molecular Ecology Group"/>
        </authorList>
    </citation>
    <scope>NUCLEOTIDE SEQUENCE</scope>
</reference>
<dbReference type="InterPro" id="IPR055356">
    <property type="entry name" value="ZP-N"/>
</dbReference>
<keyword evidence="2" id="KW-1015">Disulfide bond</keyword>
<evidence type="ECO:0000256" key="2">
    <source>
        <dbReference type="ARBA" id="ARBA00023157"/>
    </source>
</evidence>
<comment type="caution">
    <text evidence="6">The sequence shown here is derived from an EMBL/GenBank/DDBJ whole genome shotgun (WGS) entry which is preliminary data.</text>
</comment>
<feature type="transmembrane region" description="Helical" evidence="4">
    <location>
        <begin position="618"/>
        <end position="641"/>
    </location>
</feature>
<dbReference type="EMBL" id="CAJHNH020006668">
    <property type="protein sequence ID" value="CAG5134006.1"/>
    <property type="molecule type" value="Genomic_DNA"/>
</dbReference>
<feature type="region of interest" description="Disordered" evidence="3">
    <location>
        <begin position="253"/>
        <end position="276"/>
    </location>
</feature>
<dbReference type="Gene3D" id="2.60.40.4100">
    <property type="entry name" value="Zona pellucida, ZP-C domain"/>
    <property type="match status" value="1"/>
</dbReference>
<keyword evidence="7" id="KW-1185">Reference proteome</keyword>
<sequence>LSKESSIRFQRKRTRLMAKTRKRVLPQTRGNNTVYSWVQKRYGAVTSYSEISDLVIKFYIGRDVSANTSCDLTALSPSIRLFSYQEAVKPITGCVSKRRNHHVRAKPVYIIELLEPPDPSPGMVGVDLEILPYYNGMSMRSRGQSLDTEKDWHFYLVVKSPPSLRWTLHSKKVSGWVDIVADASADVKVTGVKVSTVALRADDIKVSGRQLVEWSQDYIAPVQMYAGIHAANSIKLRVPPLENNVASTRDYVTARNDYPHEPKESDQEDEKSDKFDNSSNLIKVTCSDLGMEVAVSKKFFQVTGLDKTTLSLRDVSCGPTAETDDYIILCTELTRCGTQSHSLDNITSYTNVVMVQTPASMVSTILQDELGSGFLDEDTSSGSRDLSLVMDDEDYRSNPVSIPVECKMSATVTNQYCRGKQPQAPARCSLNLYTSSTFLLPKQEFPVSISKNSTVFLKAEVEWLYSSFLCHSCRRDNSVVWIDELLDVAGRANLRYTRFRVTVMDWFRSHSSVYLHCQLFTCQKTNRGQPDQCRQFRPDPVNDKLVKPAIDSSCGTLTVGPLDLTDKEVLVKPILIGTVAVSLLYSSTGVFVTKTDSSQEVLSHGHQQRIIIEGLDSATVVGIAFAAFVIGIILMGALWFIHTHTGPKKRVVTSPREPEASGDNTPNSLSPVAT</sequence>
<dbReference type="PANTHER" id="PTHR14002:SF45">
    <property type="entry name" value="ZP DOMAIN-CONTAINING PROTEIN"/>
    <property type="match status" value="1"/>
</dbReference>
<feature type="compositionally biased region" description="Basic and acidic residues" evidence="3">
    <location>
        <begin position="257"/>
        <end position="276"/>
    </location>
</feature>
<evidence type="ECO:0000256" key="3">
    <source>
        <dbReference type="SAM" id="MobiDB-lite"/>
    </source>
</evidence>
<evidence type="ECO:0000313" key="7">
    <source>
        <dbReference type="Proteomes" id="UP000678393"/>
    </source>
</evidence>
<dbReference type="PROSITE" id="PS51034">
    <property type="entry name" value="ZP_2"/>
    <property type="match status" value="1"/>
</dbReference>
<keyword evidence="4" id="KW-0812">Transmembrane</keyword>
<gene>
    <name evidence="6" type="ORF">CUNI_LOCUS19564</name>
</gene>
<evidence type="ECO:0000259" key="5">
    <source>
        <dbReference type="PROSITE" id="PS51034"/>
    </source>
</evidence>
<dbReference type="AlphaFoldDB" id="A0A8S4A4U5"/>
<dbReference type="Proteomes" id="UP000678393">
    <property type="component" value="Unassembled WGS sequence"/>
</dbReference>
<evidence type="ECO:0000256" key="1">
    <source>
        <dbReference type="ARBA" id="ARBA00022729"/>
    </source>
</evidence>
<name>A0A8S4A4U5_9EUPU</name>
<dbReference type="Pfam" id="PF23344">
    <property type="entry name" value="ZP-N"/>
    <property type="match status" value="1"/>
</dbReference>
<dbReference type="Gene3D" id="2.60.40.3210">
    <property type="entry name" value="Zona pellucida, ZP-N domain"/>
    <property type="match status" value="1"/>
</dbReference>
<evidence type="ECO:0000256" key="4">
    <source>
        <dbReference type="SAM" id="Phobius"/>
    </source>
</evidence>